<reference evidence="1 2" key="1">
    <citation type="submission" date="2018-12" db="EMBL/GenBank/DDBJ databases">
        <title>three novel Halomonas strain isolated from plants.</title>
        <authorList>
            <person name="Sun C."/>
        </authorList>
    </citation>
    <scope>NUCLEOTIDE SEQUENCE [LARGE SCALE GENOMIC DNA]</scope>
    <source>
        <strain evidence="1 2">JCM 18142</strain>
    </source>
</reference>
<sequence length="436" mass="47463">MPATTKTLILTATGVVVLGVGGYIGAQAVVGNEVEKSLFQTFTQLDDSLSWYASDVTIDKSLFKTTASATIGMEGVDNANAQVNLLVDHGVINSPVTGTIHPNEQFLRGDINIDLVASRSSITGQLTAGSLSGVELDGNLQDLVVDLDLENRDVWKVDGQAREIVINNENNSVRVVSPRFENRSQEASSLIHQYLEIPRVEFLAQGISVYMDGVELEAKSKSVGDSQIVNSGGRFKVADIGADGTSMGSLSLDMDAKNWDMPAFQALQEAYAPLEAMRAEYEETRVRGDEQEERELLIQAIESGYDVLIASPSIAFQPLEAHVTLPMLGLDFNPRITADIRFDGKELSKDALYSALWDSRLPLPDQLKASQGVMSTPEAQEYLQNRLSLDISVTTPPPMVLSLIPMPFSLLIDSDLEEQTLIWQDGSLTVNGEEVI</sequence>
<proteinExistence type="predicted"/>
<dbReference type="RefSeq" id="WP_127061662.1">
    <property type="nucleotide sequence ID" value="NZ_RZHF01000014.1"/>
</dbReference>
<keyword evidence="2" id="KW-1185">Reference proteome</keyword>
<dbReference type="AlphaFoldDB" id="A0A3S0W4U6"/>
<accession>A0A3S0W4U6</accession>
<gene>
    <name evidence="1" type="ORF">ELY38_09460</name>
</gene>
<evidence type="ECO:0000313" key="1">
    <source>
        <dbReference type="EMBL" id="RUR31683.1"/>
    </source>
</evidence>
<name>A0A3S0W4U6_9GAMM</name>
<dbReference type="EMBL" id="RZHF01000014">
    <property type="protein sequence ID" value="RUR31683.1"/>
    <property type="molecule type" value="Genomic_DNA"/>
</dbReference>
<dbReference type="OrthoDB" id="6136523at2"/>
<evidence type="ECO:0000313" key="2">
    <source>
        <dbReference type="Proteomes" id="UP000287023"/>
    </source>
</evidence>
<comment type="caution">
    <text evidence="1">The sequence shown here is derived from an EMBL/GenBank/DDBJ whole genome shotgun (WGS) entry which is preliminary data.</text>
</comment>
<dbReference type="Pfam" id="PF06097">
    <property type="entry name" value="DUF945"/>
    <property type="match status" value="1"/>
</dbReference>
<organism evidence="1 2">
    <name type="scientific">Vreelandella nanhaiensis</name>
    <dbReference type="NCBI Taxonomy" id="1258546"/>
    <lineage>
        <taxon>Bacteria</taxon>
        <taxon>Pseudomonadati</taxon>
        <taxon>Pseudomonadota</taxon>
        <taxon>Gammaproteobacteria</taxon>
        <taxon>Oceanospirillales</taxon>
        <taxon>Halomonadaceae</taxon>
        <taxon>Vreelandella</taxon>
    </lineage>
</organism>
<dbReference type="Proteomes" id="UP000287023">
    <property type="component" value="Unassembled WGS sequence"/>
</dbReference>
<protein>
    <submittedName>
        <fullName evidence="1">DUF945 family protein</fullName>
    </submittedName>
</protein>
<dbReference type="InterPro" id="IPR010352">
    <property type="entry name" value="DUF945"/>
</dbReference>